<dbReference type="STRING" id="1791.GCA_001049355_03115"/>
<evidence type="ECO:0000313" key="2">
    <source>
        <dbReference type="Proteomes" id="UP000279306"/>
    </source>
</evidence>
<name>A0A3S4RR37_MYCAU</name>
<protein>
    <submittedName>
        <fullName evidence="1">Deazaflavin-dependent nitroreductase family protein</fullName>
    </submittedName>
</protein>
<dbReference type="InterPro" id="IPR012349">
    <property type="entry name" value="Split_barrel_FMN-bd"/>
</dbReference>
<dbReference type="Proteomes" id="UP000279306">
    <property type="component" value="Chromosome"/>
</dbReference>
<keyword evidence="2" id="KW-1185">Reference proteome</keyword>
<dbReference type="Gene3D" id="2.30.110.10">
    <property type="entry name" value="Electron Transport, Fmn-binding Protein, Chain A"/>
    <property type="match status" value="1"/>
</dbReference>
<organism evidence="1 2">
    <name type="scientific">Mycolicibacterium aurum</name>
    <name type="common">Mycobacterium aurum</name>
    <dbReference type="NCBI Taxonomy" id="1791"/>
    <lineage>
        <taxon>Bacteria</taxon>
        <taxon>Bacillati</taxon>
        <taxon>Actinomycetota</taxon>
        <taxon>Actinomycetes</taxon>
        <taxon>Mycobacteriales</taxon>
        <taxon>Mycobacteriaceae</taxon>
        <taxon>Mycolicibacterium</taxon>
    </lineage>
</organism>
<proteinExistence type="predicted"/>
<dbReference type="AlphaFoldDB" id="A0A3S4RR37"/>
<reference evidence="1 2" key="1">
    <citation type="submission" date="2018-12" db="EMBL/GenBank/DDBJ databases">
        <authorList>
            <consortium name="Pathogen Informatics"/>
        </authorList>
    </citation>
    <scope>NUCLEOTIDE SEQUENCE [LARGE SCALE GENOMIC DNA]</scope>
    <source>
        <strain evidence="1 2">NCTC10437</strain>
    </source>
</reference>
<evidence type="ECO:0000313" key="1">
    <source>
        <dbReference type="EMBL" id="VEG56530.1"/>
    </source>
</evidence>
<dbReference type="EMBL" id="LR134356">
    <property type="protein sequence ID" value="VEG56530.1"/>
    <property type="molecule type" value="Genomic_DNA"/>
</dbReference>
<dbReference type="KEGG" id="mauu:NCTC10437_03566"/>
<gene>
    <name evidence="1" type="ORF">NCTC10437_03566</name>
</gene>
<accession>A0A3S4RR37</accession>
<sequence>MLRLAGRKHWYAAVIRHTGRTSGRSYATPVVADRVTDGFITPLPYGSDVDWLSNATAAGSATLTVAGRSYELSRPRVIDTATAASQLPSSRRRMFQAWGIDSFVKFDASSADASEDTHGTDRFRSLVDEAGDAQQQAVARSGAVRRRLEDAGLDDRLVGVVQD</sequence>